<evidence type="ECO:0000259" key="4">
    <source>
        <dbReference type="PROSITE" id="PS50995"/>
    </source>
</evidence>
<dbReference type="PRINTS" id="PR00598">
    <property type="entry name" value="HTHMARR"/>
</dbReference>
<dbReference type="InterPro" id="IPR023187">
    <property type="entry name" value="Tscrpt_reg_MarR-type_CS"/>
</dbReference>
<dbReference type="PROSITE" id="PS50995">
    <property type="entry name" value="HTH_MARR_2"/>
    <property type="match status" value="1"/>
</dbReference>
<evidence type="ECO:0000313" key="6">
    <source>
        <dbReference type="Proteomes" id="UP000267128"/>
    </source>
</evidence>
<reference evidence="5 6" key="1">
    <citation type="submission" date="2018-11" db="EMBL/GenBank/DDBJ databases">
        <authorList>
            <person name="Li F."/>
        </authorList>
    </citation>
    <scope>NUCLEOTIDE SEQUENCE [LARGE SCALE GENOMIC DNA]</scope>
    <source>
        <strain evidence="5 6">Gsoil 097</strain>
    </source>
</reference>
<dbReference type="SUPFAM" id="SSF46785">
    <property type="entry name" value="Winged helix' DNA-binding domain"/>
    <property type="match status" value="1"/>
</dbReference>
<dbReference type="InterPro" id="IPR036390">
    <property type="entry name" value="WH_DNA-bd_sf"/>
</dbReference>
<dbReference type="InterPro" id="IPR039422">
    <property type="entry name" value="MarR/SlyA-like"/>
</dbReference>
<dbReference type="PROSITE" id="PS01117">
    <property type="entry name" value="HTH_MARR_1"/>
    <property type="match status" value="1"/>
</dbReference>
<keyword evidence="1" id="KW-0805">Transcription regulation</keyword>
<dbReference type="InterPro" id="IPR036388">
    <property type="entry name" value="WH-like_DNA-bd_sf"/>
</dbReference>
<organism evidence="5 6">
    <name type="scientific">Nocardioides marmoriginsengisoli</name>
    <dbReference type="NCBI Taxonomy" id="661483"/>
    <lineage>
        <taxon>Bacteria</taxon>
        <taxon>Bacillati</taxon>
        <taxon>Actinomycetota</taxon>
        <taxon>Actinomycetes</taxon>
        <taxon>Propionibacteriales</taxon>
        <taxon>Nocardioidaceae</taxon>
        <taxon>Nocardioides</taxon>
    </lineage>
</organism>
<dbReference type="AlphaFoldDB" id="A0A3N0CHL7"/>
<dbReference type="Pfam" id="PF01047">
    <property type="entry name" value="MarR"/>
    <property type="match status" value="1"/>
</dbReference>
<gene>
    <name evidence="5" type="ORF">EFK50_13465</name>
</gene>
<dbReference type="Proteomes" id="UP000267128">
    <property type="component" value="Unassembled WGS sequence"/>
</dbReference>
<dbReference type="GO" id="GO:0003677">
    <property type="term" value="F:DNA binding"/>
    <property type="evidence" value="ECO:0007669"/>
    <property type="project" value="UniProtKB-KW"/>
</dbReference>
<proteinExistence type="predicted"/>
<protein>
    <submittedName>
        <fullName evidence="5">MarR family transcriptional regulator</fullName>
    </submittedName>
</protein>
<accession>A0A3N0CHL7</accession>
<evidence type="ECO:0000313" key="5">
    <source>
        <dbReference type="EMBL" id="RNL62751.1"/>
    </source>
</evidence>
<sequence length="162" mass="17633">MGTPSSHADQTELAICAAFPTDLTMLLHAAAGRMTDDLDLAAVQMGLNDVRDWLVLAALDDGRQRTQLELSRVVCVDKTTLISVLDRLEKHELIVRSVDPSDRRVRIPAITPTGRKVYAKFAIARDMAEACALDGVDQSGRALLMDLLARIAHRQDASLSGV</sequence>
<dbReference type="OrthoDB" id="5148120at2"/>
<comment type="caution">
    <text evidence="5">The sequence shown here is derived from an EMBL/GenBank/DDBJ whole genome shotgun (WGS) entry which is preliminary data.</text>
</comment>
<dbReference type="PANTHER" id="PTHR33164">
    <property type="entry name" value="TRANSCRIPTIONAL REGULATOR, MARR FAMILY"/>
    <property type="match status" value="1"/>
</dbReference>
<dbReference type="RefSeq" id="WP_123228045.1">
    <property type="nucleotide sequence ID" value="NZ_RJSE01000007.1"/>
</dbReference>
<evidence type="ECO:0000256" key="2">
    <source>
        <dbReference type="ARBA" id="ARBA00023125"/>
    </source>
</evidence>
<evidence type="ECO:0000256" key="1">
    <source>
        <dbReference type="ARBA" id="ARBA00023015"/>
    </source>
</evidence>
<dbReference type="InterPro" id="IPR000835">
    <property type="entry name" value="HTH_MarR-typ"/>
</dbReference>
<feature type="domain" description="HTH marR-type" evidence="4">
    <location>
        <begin position="20"/>
        <end position="153"/>
    </location>
</feature>
<keyword evidence="3" id="KW-0804">Transcription</keyword>
<dbReference type="SMART" id="SM00347">
    <property type="entry name" value="HTH_MARR"/>
    <property type="match status" value="1"/>
</dbReference>
<dbReference type="GO" id="GO:0003700">
    <property type="term" value="F:DNA-binding transcription factor activity"/>
    <property type="evidence" value="ECO:0007669"/>
    <property type="project" value="InterPro"/>
</dbReference>
<evidence type="ECO:0000256" key="3">
    <source>
        <dbReference type="ARBA" id="ARBA00023163"/>
    </source>
</evidence>
<dbReference type="EMBL" id="RJSE01000007">
    <property type="protein sequence ID" value="RNL62751.1"/>
    <property type="molecule type" value="Genomic_DNA"/>
</dbReference>
<dbReference type="PANTHER" id="PTHR33164:SF43">
    <property type="entry name" value="HTH-TYPE TRANSCRIPTIONAL REPRESSOR YETL"/>
    <property type="match status" value="1"/>
</dbReference>
<keyword evidence="2" id="KW-0238">DNA-binding</keyword>
<dbReference type="GO" id="GO:0006950">
    <property type="term" value="P:response to stress"/>
    <property type="evidence" value="ECO:0007669"/>
    <property type="project" value="TreeGrafter"/>
</dbReference>
<dbReference type="Gene3D" id="1.10.10.10">
    <property type="entry name" value="Winged helix-like DNA-binding domain superfamily/Winged helix DNA-binding domain"/>
    <property type="match status" value="1"/>
</dbReference>
<keyword evidence="6" id="KW-1185">Reference proteome</keyword>
<name>A0A3N0CHL7_9ACTN</name>